<keyword evidence="3" id="KW-1185">Reference proteome</keyword>
<evidence type="ECO:0000256" key="1">
    <source>
        <dbReference type="SAM" id="MobiDB-lite"/>
    </source>
</evidence>
<feature type="compositionally biased region" description="Low complexity" evidence="1">
    <location>
        <begin position="203"/>
        <end position="215"/>
    </location>
</feature>
<reference evidence="2" key="1">
    <citation type="journal article" date="2023" name="Science">
        <title>Genome structures resolve the early diversification of teleost fishes.</title>
        <authorList>
            <person name="Parey E."/>
            <person name="Louis A."/>
            <person name="Montfort J."/>
            <person name="Bouchez O."/>
            <person name="Roques C."/>
            <person name="Iampietro C."/>
            <person name="Lluch J."/>
            <person name="Castinel A."/>
            <person name="Donnadieu C."/>
            <person name="Desvignes T."/>
            <person name="Floi Bucao C."/>
            <person name="Jouanno E."/>
            <person name="Wen M."/>
            <person name="Mejri S."/>
            <person name="Dirks R."/>
            <person name="Jansen H."/>
            <person name="Henkel C."/>
            <person name="Chen W.J."/>
            <person name="Zahm M."/>
            <person name="Cabau C."/>
            <person name="Klopp C."/>
            <person name="Thompson A.W."/>
            <person name="Robinson-Rechavi M."/>
            <person name="Braasch I."/>
            <person name="Lecointre G."/>
            <person name="Bobe J."/>
            <person name="Postlethwait J.H."/>
            <person name="Berthelot C."/>
            <person name="Roest Crollius H."/>
            <person name="Guiguen Y."/>
        </authorList>
    </citation>
    <scope>NUCLEOTIDE SEQUENCE</scope>
    <source>
        <strain evidence="2">WJC10195</strain>
    </source>
</reference>
<protein>
    <submittedName>
        <fullName evidence="2">Uncharacterized protein</fullName>
    </submittedName>
</protein>
<dbReference type="EMBL" id="JAINUF010000003">
    <property type="protein sequence ID" value="KAJ8370328.1"/>
    <property type="molecule type" value="Genomic_DNA"/>
</dbReference>
<organism evidence="2 3">
    <name type="scientific">Synaphobranchus kaupii</name>
    <name type="common">Kaup's arrowtooth eel</name>
    <dbReference type="NCBI Taxonomy" id="118154"/>
    <lineage>
        <taxon>Eukaryota</taxon>
        <taxon>Metazoa</taxon>
        <taxon>Chordata</taxon>
        <taxon>Craniata</taxon>
        <taxon>Vertebrata</taxon>
        <taxon>Euteleostomi</taxon>
        <taxon>Actinopterygii</taxon>
        <taxon>Neopterygii</taxon>
        <taxon>Teleostei</taxon>
        <taxon>Anguilliformes</taxon>
        <taxon>Synaphobranchidae</taxon>
        <taxon>Synaphobranchus</taxon>
    </lineage>
</organism>
<gene>
    <name evidence="2" type="ORF">SKAU_G00103560</name>
</gene>
<evidence type="ECO:0000313" key="2">
    <source>
        <dbReference type="EMBL" id="KAJ8370328.1"/>
    </source>
</evidence>
<feature type="region of interest" description="Disordered" evidence="1">
    <location>
        <begin position="1"/>
        <end position="35"/>
    </location>
</feature>
<evidence type="ECO:0000313" key="3">
    <source>
        <dbReference type="Proteomes" id="UP001152622"/>
    </source>
</evidence>
<feature type="region of interest" description="Disordered" evidence="1">
    <location>
        <begin position="194"/>
        <end position="255"/>
    </location>
</feature>
<dbReference type="AlphaFoldDB" id="A0A9Q1FYW2"/>
<feature type="region of interest" description="Disordered" evidence="1">
    <location>
        <begin position="127"/>
        <end position="147"/>
    </location>
</feature>
<dbReference type="Proteomes" id="UP001152622">
    <property type="component" value="Chromosome 3"/>
</dbReference>
<proteinExistence type="predicted"/>
<comment type="caution">
    <text evidence="2">The sequence shown here is derived from an EMBL/GenBank/DDBJ whole genome shotgun (WGS) entry which is preliminary data.</text>
</comment>
<feature type="compositionally biased region" description="Basic and acidic residues" evidence="1">
    <location>
        <begin position="217"/>
        <end position="228"/>
    </location>
</feature>
<accession>A0A9Q1FYW2</accession>
<feature type="region of interest" description="Disordered" evidence="1">
    <location>
        <begin position="63"/>
        <end position="93"/>
    </location>
</feature>
<sequence>MRRKGGQDGLSAQPGGRLLEELSPGGHAPLDKVQSSQTAVLEQTLADTAFLAQCPAACPSPPFAEESVQMRSEGSDGEGHSRHLKQRKQASARTRIAGVTLCPRVRAAGASATAIAGTVCLNHRPLTTSASSEERRPTRASGGAARHARVKLTEFFTSQGADDATRDRSQREACQSALKMFIPLLSGNLWMPDRTQSQETQRDSGNSAGNSSRGASGRRERCGNDGQRRVGGNVRGKQAPSPPLLARPPPHRRQGCAPFVQFQAFGVREKRLLILPHGHSCDAHVNETARSPEIMR</sequence>
<name>A0A9Q1FYW2_SYNKA</name>